<evidence type="ECO:0000256" key="3">
    <source>
        <dbReference type="SAM" id="Coils"/>
    </source>
</evidence>
<dbReference type="PRINTS" id="PR00503">
    <property type="entry name" value="BROMODOMAIN"/>
</dbReference>
<dbReference type="SUPFAM" id="SSF47370">
    <property type="entry name" value="Bromodomain"/>
    <property type="match status" value="1"/>
</dbReference>
<dbReference type="PROSITE" id="PS51525">
    <property type="entry name" value="NET"/>
    <property type="match status" value="1"/>
</dbReference>
<dbReference type="InterPro" id="IPR027353">
    <property type="entry name" value="NET_dom"/>
</dbReference>
<dbReference type="PANTHER" id="PTHR22880">
    <property type="entry name" value="FALZ-RELATED BROMODOMAIN-CONTAINING PROTEINS"/>
    <property type="match status" value="1"/>
</dbReference>
<dbReference type="Proteomes" id="UP000664859">
    <property type="component" value="Unassembled WGS sequence"/>
</dbReference>
<organism evidence="7 8">
    <name type="scientific">Tribonema minus</name>
    <dbReference type="NCBI Taxonomy" id="303371"/>
    <lineage>
        <taxon>Eukaryota</taxon>
        <taxon>Sar</taxon>
        <taxon>Stramenopiles</taxon>
        <taxon>Ochrophyta</taxon>
        <taxon>PX clade</taxon>
        <taxon>Xanthophyceae</taxon>
        <taxon>Tribonematales</taxon>
        <taxon>Tribonemataceae</taxon>
        <taxon>Tribonema</taxon>
    </lineage>
</organism>
<protein>
    <submittedName>
        <fullName evidence="7">Uncharacterized protein</fullName>
    </submittedName>
</protein>
<dbReference type="GO" id="GO:0006355">
    <property type="term" value="P:regulation of DNA-templated transcription"/>
    <property type="evidence" value="ECO:0007669"/>
    <property type="project" value="TreeGrafter"/>
</dbReference>
<feature type="region of interest" description="Disordered" evidence="4">
    <location>
        <begin position="699"/>
        <end position="729"/>
    </location>
</feature>
<dbReference type="Pfam" id="PF17035">
    <property type="entry name" value="BET"/>
    <property type="match status" value="1"/>
</dbReference>
<keyword evidence="1 2" id="KW-0103">Bromodomain</keyword>
<dbReference type="PANTHER" id="PTHR22880:SF225">
    <property type="entry name" value="BROMODOMAIN-CONTAINING PROTEIN BET-1-RELATED"/>
    <property type="match status" value="1"/>
</dbReference>
<feature type="region of interest" description="Disordered" evidence="4">
    <location>
        <begin position="213"/>
        <end position="298"/>
    </location>
</feature>
<dbReference type="EMBL" id="JAFCMP010000334">
    <property type="protein sequence ID" value="KAG5181223.1"/>
    <property type="molecule type" value="Genomic_DNA"/>
</dbReference>
<feature type="coiled-coil region" evidence="3">
    <location>
        <begin position="574"/>
        <end position="601"/>
    </location>
</feature>
<dbReference type="GO" id="GO:0000785">
    <property type="term" value="C:chromatin"/>
    <property type="evidence" value="ECO:0007669"/>
    <property type="project" value="TreeGrafter"/>
</dbReference>
<reference evidence="7" key="1">
    <citation type="submission" date="2021-02" db="EMBL/GenBank/DDBJ databases">
        <title>First Annotated Genome of the Yellow-green Alga Tribonema minus.</title>
        <authorList>
            <person name="Mahan K.M."/>
        </authorList>
    </citation>
    <scope>NUCLEOTIDE SEQUENCE</scope>
    <source>
        <strain evidence="7">UTEX B ZZ1240</strain>
    </source>
</reference>
<dbReference type="Gene3D" id="1.20.920.10">
    <property type="entry name" value="Bromodomain-like"/>
    <property type="match status" value="1"/>
</dbReference>
<dbReference type="GO" id="GO:0005634">
    <property type="term" value="C:nucleus"/>
    <property type="evidence" value="ECO:0007669"/>
    <property type="project" value="TreeGrafter"/>
</dbReference>
<keyword evidence="3" id="KW-0175">Coiled coil</keyword>
<dbReference type="InterPro" id="IPR050935">
    <property type="entry name" value="Bromo_chromatin_reader"/>
</dbReference>
<feature type="compositionally biased region" description="Acidic residues" evidence="4">
    <location>
        <begin position="720"/>
        <end position="729"/>
    </location>
</feature>
<proteinExistence type="predicted"/>
<accession>A0A836CDK9</accession>
<evidence type="ECO:0000256" key="1">
    <source>
        <dbReference type="ARBA" id="ARBA00023117"/>
    </source>
</evidence>
<dbReference type="InterPro" id="IPR038336">
    <property type="entry name" value="NET_sf"/>
</dbReference>
<evidence type="ECO:0000256" key="4">
    <source>
        <dbReference type="SAM" id="MobiDB-lite"/>
    </source>
</evidence>
<feature type="compositionally biased region" description="Basic residues" evidence="4">
    <location>
        <begin position="217"/>
        <end position="228"/>
    </location>
</feature>
<feature type="compositionally biased region" description="Polar residues" evidence="4">
    <location>
        <begin position="268"/>
        <end position="277"/>
    </location>
</feature>
<gene>
    <name evidence="7" type="ORF">JKP88DRAFT_346642</name>
</gene>
<feature type="domain" description="Bromo" evidence="5">
    <location>
        <begin position="342"/>
        <end position="438"/>
    </location>
</feature>
<dbReference type="Gene3D" id="1.20.1270.220">
    <property type="match status" value="1"/>
</dbReference>
<evidence type="ECO:0000256" key="2">
    <source>
        <dbReference type="PROSITE-ProRule" id="PRU00035"/>
    </source>
</evidence>
<dbReference type="GO" id="GO:0006338">
    <property type="term" value="P:chromatin remodeling"/>
    <property type="evidence" value="ECO:0007669"/>
    <property type="project" value="TreeGrafter"/>
</dbReference>
<evidence type="ECO:0000259" key="5">
    <source>
        <dbReference type="PROSITE" id="PS50014"/>
    </source>
</evidence>
<keyword evidence="8" id="KW-1185">Reference proteome</keyword>
<dbReference type="Pfam" id="PF00439">
    <property type="entry name" value="Bromodomain"/>
    <property type="match status" value="1"/>
</dbReference>
<comment type="caution">
    <text evidence="7">The sequence shown here is derived from an EMBL/GenBank/DDBJ whole genome shotgun (WGS) entry which is preliminary data.</text>
</comment>
<evidence type="ECO:0000259" key="6">
    <source>
        <dbReference type="PROSITE" id="PS51525"/>
    </source>
</evidence>
<feature type="domain" description="NET" evidence="6">
    <location>
        <begin position="622"/>
        <end position="703"/>
    </location>
</feature>
<dbReference type="InterPro" id="IPR036427">
    <property type="entry name" value="Bromodomain-like_sf"/>
</dbReference>
<sequence>MHQQHKPHEAPAHQPTPGTPPLQQQMHLDTKQEAASGSDSDSAGSSSAAGAETSPAAAAPPQPPAVAVSRPPSPFEEPTANVPLPCMRGVLAVEANTGDHVVTGWWGMSSKAHLPGGETSPFEFRRGARPGGEEVPASGEYAAHFMVRMPGKPADKVHENGMQLTFTVNSGGGWNVEGSGTNKFGPFNLLGTLDGQRQLELFKIYTIRAAAPSTQKTGKRPTPVKRRAATGISPPVATADATSTKAPMLPPPGVGGGGKGVRRASSFFDDSTSNGATQVPDEAQFEAPPGGDAKVAAGVGPDGAPLRRRISRLPSHLQDDRGQVRLPEGLRKCVNLLKQISTVKNLSHWFRDPVDPVALNLPTYLTIVKRPMDLGTVKAKRLSRIGSTHLEAGEYATSAEFAADLEAGEYSTSAEFAADVRLTFSNALAFTADAKEPVHVAARELSAQFEQRFAALGPLDGDAQQQQRSAMPGGGLKRRKSSTGGTLTPVGGGQAGAVAAAAAAAAMAAAQLPAAGGRAAGGKTVAGMKGAAMGGKRKSAGAMGVGKRQKSGLLTDFAVPEAMESTASVPVSQLFDMQRQMMEMQAKIQELQQQQQMAGAAGAGAGAAMAAPAPAPVAVEGPPEVNDDPGALTFEEKRQLSVNINRLPAEKLTRVVQIIQERMPLGAQDESEIEIDIDSMDTGTLRELQIYVESCMRRGSTFSKRSASRRRASPSNDYASDFDSDEEWA</sequence>
<dbReference type="InterPro" id="IPR001487">
    <property type="entry name" value="Bromodomain"/>
</dbReference>
<dbReference type="AlphaFoldDB" id="A0A836CDK9"/>
<feature type="compositionally biased region" description="Low complexity" evidence="4">
    <location>
        <begin position="34"/>
        <end position="57"/>
    </location>
</feature>
<dbReference type="PROSITE" id="PS50014">
    <property type="entry name" value="BROMODOMAIN_2"/>
    <property type="match status" value="1"/>
</dbReference>
<feature type="compositionally biased region" description="Basic and acidic residues" evidence="4">
    <location>
        <begin position="1"/>
        <end position="11"/>
    </location>
</feature>
<dbReference type="SMART" id="SM00297">
    <property type="entry name" value="BROMO"/>
    <property type="match status" value="1"/>
</dbReference>
<evidence type="ECO:0000313" key="7">
    <source>
        <dbReference type="EMBL" id="KAG5181223.1"/>
    </source>
</evidence>
<evidence type="ECO:0000313" key="8">
    <source>
        <dbReference type="Proteomes" id="UP000664859"/>
    </source>
</evidence>
<dbReference type="OrthoDB" id="21449at2759"/>
<name>A0A836CDK9_9STRA</name>
<feature type="region of interest" description="Disordered" evidence="4">
    <location>
        <begin position="1"/>
        <end position="80"/>
    </location>
</feature>
<feature type="region of interest" description="Disordered" evidence="4">
    <location>
        <begin position="459"/>
        <end position="489"/>
    </location>
</feature>